<dbReference type="Proteomes" id="UP001497482">
    <property type="component" value="Chromosome 14"/>
</dbReference>
<gene>
    <name evidence="3" type="ORF">KC01_LOCUS11525</name>
</gene>
<evidence type="ECO:0000313" key="3">
    <source>
        <dbReference type="EMBL" id="CAL1580709.1"/>
    </source>
</evidence>
<accession>A0AAV2JT39</accession>
<dbReference type="Pfam" id="PF00240">
    <property type="entry name" value="ubiquitin"/>
    <property type="match status" value="1"/>
</dbReference>
<dbReference type="EMBL" id="OZ035836">
    <property type="protein sequence ID" value="CAL1580709.1"/>
    <property type="molecule type" value="Genomic_DNA"/>
</dbReference>
<keyword evidence="4" id="KW-1185">Reference proteome</keyword>
<dbReference type="SMART" id="SM00213">
    <property type="entry name" value="UBQ"/>
    <property type="match status" value="1"/>
</dbReference>
<protein>
    <recommendedName>
        <fullName evidence="2">Ubiquitin-like domain-containing protein</fullName>
    </recommendedName>
</protein>
<proteinExistence type="predicted"/>
<sequence length="132" mass="14809">MLVWVCYNQGAPVPVEVEDQAQVRDLKREVGRRLGIESEQLRVVFAGRELLNCATLRSCDLPEQSTVHVVLPRTHSRSSEQDSDQGSEQDQVSLTRVDLGPPEAPESRERAADQRLQPRGEFNTGINTDIPF</sequence>
<dbReference type="GO" id="GO:0031593">
    <property type="term" value="F:polyubiquitin modification-dependent protein binding"/>
    <property type="evidence" value="ECO:0007669"/>
    <property type="project" value="TreeGrafter"/>
</dbReference>
<dbReference type="GO" id="GO:0006511">
    <property type="term" value="P:ubiquitin-dependent protein catabolic process"/>
    <property type="evidence" value="ECO:0007669"/>
    <property type="project" value="TreeGrafter"/>
</dbReference>
<dbReference type="AlphaFoldDB" id="A0AAV2JT39"/>
<dbReference type="PANTHER" id="PTHR10677">
    <property type="entry name" value="UBIQUILIN"/>
    <property type="match status" value="1"/>
</dbReference>
<feature type="region of interest" description="Disordered" evidence="1">
    <location>
        <begin position="71"/>
        <end position="132"/>
    </location>
</feature>
<organism evidence="3 4">
    <name type="scientific">Knipowitschia caucasica</name>
    <name type="common">Caucasian dwarf goby</name>
    <name type="synonym">Pomatoschistus caucasicus</name>
    <dbReference type="NCBI Taxonomy" id="637954"/>
    <lineage>
        <taxon>Eukaryota</taxon>
        <taxon>Metazoa</taxon>
        <taxon>Chordata</taxon>
        <taxon>Craniata</taxon>
        <taxon>Vertebrata</taxon>
        <taxon>Euteleostomi</taxon>
        <taxon>Actinopterygii</taxon>
        <taxon>Neopterygii</taxon>
        <taxon>Teleostei</taxon>
        <taxon>Neoteleostei</taxon>
        <taxon>Acanthomorphata</taxon>
        <taxon>Gobiaria</taxon>
        <taxon>Gobiiformes</taxon>
        <taxon>Gobioidei</taxon>
        <taxon>Gobiidae</taxon>
        <taxon>Gobiinae</taxon>
        <taxon>Knipowitschia</taxon>
    </lineage>
</organism>
<feature type="domain" description="Ubiquitin-like" evidence="2">
    <location>
        <begin position="1"/>
        <end position="76"/>
    </location>
</feature>
<dbReference type="InterPro" id="IPR000626">
    <property type="entry name" value="Ubiquitin-like_dom"/>
</dbReference>
<dbReference type="InterPro" id="IPR029071">
    <property type="entry name" value="Ubiquitin-like_domsf"/>
</dbReference>
<dbReference type="PRINTS" id="PR00348">
    <property type="entry name" value="UBIQUITIN"/>
</dbReference>
<dbReference type="SUPFAM" id="SSF54236">
    <property type="entry name" value="Ubiquitin-like"/>
    <property type="match status" value="1"/>
</dbReference>
<dbReference type="InterPro" id="IPR015496">
    <property type="entry name" value="Ubiquilin"/>
</dbReference>
<evidence type="ECO:0000259" key="2">
    <source>
        <dbReference type="PROSITE" id="PS50053"/>
    </source>
</evidence>
<dbReference type="Gene3D" id="3.10.20.90">
    <property type="entry name" value="Phosphatidylinositol 3-kinase Catalytic Subunit, Chain A, domain 1"/>
    <property type="match status" value="1"/>
</dbReference>
<dbReference type="PANTHER" id="PTHR10677:SF40">
    <property type="entry name" value="UBIQUITIN-LIKE DOMAIN-CONTAINING PROTEIN"/>
    <property type="match status" value="1"/>
</dbReference>
<name>A0AAV2JT39_KNICA</name>
<evidence type="ECO:0000313" key="4">
    <source>
        <dbReference type="Proteomes" id="UP001497482"/>
    </source>
</evidence>
<reference evidence="3 4" key="1">
    <citation type="submission" date="2024-04" db="EMBL/GenBank/DDBJ databases">
        <authorList>
            <person name="Waldvogel A.-M."/>
            <person name="Schoenle A."/>
        </authorList>
    </citation>
    <scope>NUCLEOTIDE SEQUENCE [LARGE SCALE GENOMIC DNA]</scope>
</reference>
<dbReference type="InterPro" id="IPR019956">
    <property type="entry name" value="Ubiquitin_dom"/>
</dbReference>
<dbReference type="GO" id="GO:0005829">
    <property type="term" value="C:cytosol"/>
    <property type="evidence" value="ECO:0007669"/>
    <property type="project" value="TreeGrafter"/>
</dbReference>
<dbReference type="PROSITE" id="PS50053">
    <property type="entry name" value="UBIQUITIN_2"/>
    <property type="match status" value="1"/>
</dbReference>
<feature type="compositionally biased region" description="Basic and acidic residues" evidence="1">
    <location>
        <begin position="105"/>
        <end position="118"/>
    </location>
</feature>
<evidence type="ECO:0000256" key="1">
    <source>
        <dbReference type="SAM" id="MobiDB-lite"/>
    </source>
</evidence>